<dbReference type="Gene3D" id="3.40.190.10">
    <property type="entry name" value="Periplasmic binding protein-like II"/>
    <property type="match status" value="2"/>
</dbReference>
<dbReference type="Proteomes" id="UP001501470">
    <property type="component" value="Unassembled WGS sequence"/>
</dbReference>
<dbReference type="EMBL" id="BAAAQD010000013">
    <property type="protein sequence ID" value="GAA1535922.1"/>
    <property type="molecule type" value="Genomic_DNA"/>
</dbReference>
<evidence type="ECO:0000259" key="5">
    <source>
        <dbReference type="Pfam" id="PF09084"/>
    </source>
</evidence>
<dbReference type="Pfam" id="PF09084">
    <property type="entry name" value="NMT1"/>
    <property type="match status" value="1"/>
</dbReference>
<comment type="caution">
    <text evidence="6">The sequence shown here is derived from an EMBL/GenBank/DDBJ whole genome shotgun (WGS) entry which is preliminary data.</text>
</comment>
<organism evidence="6 7">
    <name type="scientific">Dactylosporangium maewongense</name>
    <dbReference type="NCBI Taxonomy" id="634393"/>
    <lineage>
        <taxon>Bacteria</taxon>
        <taxon>Bacillati</taxon>
        <taxon>Actinomycetota</taxon>
        <taxon>Actinomycetes</taxon>
        <taxon>Micromonosporales</taxon>
        <taxon>Micromonosporaceae</taxon>
        <taxon>Dactylosporangium</taxon>
    </lineage>
</organism>
<dbReference type="SUPFAM" id="SSF53850">
    <property type="entry name" value="Periplasmic binding protein-like II"/>
    <property type="match status" value="1"/>
</dbReference>
<evidence type="ECO:0000256" key="1">
    <source>
        <dbReference type="ARBA" id="ARBA00004418"/>
    </source>
</evidence>
<name>A0ABN2B9V7_9ACTN</name>
<evidence type="ECO:0000256" key="2">
    <source>
        <dbReference type="ARBA" id="ARBA00010742"/>
    </source>
</evidence>
<comment type="subcellular location">
    <subcellularLocation>
        <location evidence="1">Periplasm</location>
    </subcellularLocation>
</comment>
<protein>
    <submittedName>
        <fullName evidence="6">Aliphatic sulfonate ABC transporter substrate-binding protein</fullName>
    </submittedName>
</protein>
<keyword evidence="7" id="KW-1185">Reference proteome</keyword>
<reference evidence="6 7" key="1">
    <citation type="journal article" date="2019" name="Int. J. Syst. Evol. Microbiol.">
        <title>The Global Catalogue of Microorganisms (GCM) 10K type strain sequencing project: providing services to taxonomists for standard genome sequencing and annotation.</title>
        <authorList>
            <consortium name="The Broad Institute Genomics Platform"/>
            <consortium name="The Broad Institute Genome Sequencing Center for Infectious Disease"/>
            <person name="Wu L."/>
            <person name="Ma J."/>
        </authorList>
    </citation>
    <scope>NUCLEOTIDE SEQUENCE [LARGE SCALE GENOMIC DNA]</scope>
    <source>
        <strain evidence="6 7">JCM 15933</strain>
    </source>
</reference>
<dbReference type="InterPro" id="IPR015168">
    <property type="entry name" value="SsuA/THI5"/>
</dbReference>
<evidence type="ECO:0000256" key="4">
    <source>
        <dbReference type="ARBA" id="ARBA00022729"/>
    </source>
</evidence>
<evidence type="ECO:0000313" key="6">
    <source>
        <dbReference type="EMBL" id="GAA1535922.1"/>
    </source>
</evidence>
<dbReference type="PANTHER" id="PTHR30024">
    <property type="entry name" value="ALIPHATIC SULFONATES-BINDING PROTEIN-RELATED"/>
    <property type="match status" value="1"/>
</dbReference>
<evidence type="ECO:0000313" key="7">
    <source>
        <dbReference type="Proteomes" id="UP001501470"/>
    </source>
</evidence>
<dbReference type="NCBIfam" id="TIGR01728">
    <property type="entry name" value="SsuA_fam"/>
    <property type="match status" value="1"/>
</dbReference>
<proteinExistence type="inferred from homology"/>
<accession>A0ABN2B9V7</accession>
<comment type="similarity">
    <text evidence="2">Belongs to the bacterial solute-binding protein SsuA/TauA family.</text>
</comment>
<dbReference type="PANTHER" id="PTHR30024:SF47">
    <property type="entry name" value="TAURINE-BINDING PERIPLASMIC PROTEIN"/>
    <property type="match status" value="1"/>
</dbReference>
<keyword evidence="4" id="KW-0732">Signal</keyword>
<feature type="domain" description="SsuA/THI5-like" evidence="5">
    <location>
        <begin position="69"/>
        <end position="242"/>
    </location>
</feature>
<gene>
    <name evidence="6" type="ORF">GCM10009827_062890</name>
</gene>
<sequence>MLAGVAGTGALLSLGACADDDPAPATGGSPLKVRFGYIADFTGASVVALAGKLELWDRFGLQPELKVFTNGPLQVQALGAGDLDFGYVGPGAMWLPATGKAKVIAINSLGFADRIIAQAGITSVAQLRGKRVGVPEGTSGDMILRLALRQAGMSIADVQKVAMDASTVVTAFGARQIDAAGIWYPLVGTIKQRVPDLVELARNEDFYPRYSFPSAFVGRNEVVADKPELLKRVLRLVREATDRRAGDVDAAVTLTAALLKAPVEQLRSEAANARFLTSADLAAKSGDGTVTAWLAGLNALFKEFGKVTGDVDPATYYDAAAYAAQ</sequence>
<evidence type="ECO:0000256" key="3">
    <source>
        <dbReference type="ARBA" id="ARBA00022448"/>
    </source>
</evidence>
<dbReference type="InterPro" id="IPR010067">
    <property type="entry name" value="ABC_SsuA_sub-bd"/>
</dbReference>
<keyword evidence="3" id="KW-0813">Transport</keyword>